<evidence type="ECO:0000256" key="6">
    <source>
        <dbReference type="ARBA" id="ARBA00023002"/>
    </source>
</evidence>
<comment type="caution">
    <text evidence="9">The sequence shown here is derived from an EMBL/GenBank/DDBJ whole genome shotgun (WGS) entry which is preliminary data.</text>
</comment>
<dbReference type="Pfam" id="PF01494">
    <property type="entry name" value="FAD_binding_3"/>
    <property type="match status" value="1"/>
</dbReference>
<evidence type="ECO:0000256" key="1">
    <source>
        <dbReference type="ARBA" id="ARBA00001974"/>
    </source>
</evidence>
<evidence type="ECO:0000256" key="7">
    <source>
        <dbReference type="ARBA" id="ARBA00023033"/>
    </source>
</evidence>
<evidence type="ECO:0000256" key="2">
    <source>
        <dbReference type="ARBA" id="ARBA00004749"/>
    </source>
</evidence>
<dbReference type="InterPro" id="IPR051205">
    <property type="entry name" value="UbiH/COQ6_monooxygenase"/>
</dbReference>
<proteinExistence type="inferred from homology"/>
<dbReference type="SUPFAM" id="SSF51905">
    <property type="entry name" value="FAD/NAD(P)-binding domain"/>
    <property type="match status" value="1"/>
</dbReference>
<dbReference type="EMBL" id="RJVO01000005">
    <property type="protein sequence ID" value="ROH89109.1"/>
    <property type="molecule type" value="Genomic_DNA"/>
</dbReference>
<dbReference type="InterPro" id="IPR036188">
    <property type="entry name" value="FAD/NAD-bd_sf"/>
</dbReference>
<evidence type="ECO:0000313" key="9">
    <source>
        <dbReference type="EMBL" id="ROH89109.1"/>
    </source>
</evidence>
<dbReference type="UniPathway" id="UPA00232"/>
<feature type="domain" description="FAD-binding" evidence="8">
    <location>
        <begin position="6"/>
        <end position="355"/>
    </location>
</feature>
<evidence type="ECO:0000256" key="3">
    <source>
        <dbReference type="ARBA" id="ARBA00005349"/>
    </source>
</evidence>
<evidence type="ECO:0000259" key="8">
    <source>
        <dbReference type="Pfam" id="PF01494"/>
    </source>
</evidence>
<comment type="similarity">
    <text evidence="3">Belongs to the UbiH/COQ6 family.</text>
</comment>
<dbReference type="PANTHER" id="PTHR43876">
    <property type="entry name" value="UBIQUINONE BIOSYNTHESIS MONOOXYGENASE COQ6, MITOCHONDRIAL"/>
    <property type="match status" value="1"/>
</dbReference>
<protein>
    <submittedName>
        <fullName evidence="9">2-octaprenyl-6-methoxyphenyl hydroxylase</fullName>
    </submittedName>
</protein>
<comment type="pathway">
    <text evidence="2">Cofactor biosynthesis; ubiquinone biosynthesis.</text>
</comment>
<name>A0A3N0V8Q5_9GAMM</name>
<dbReference type="Gene3D" id="3.50.50.60">
    <property type="entry name" value="FAD/NAD(P)-binding domain"/>
    <property type="match status" value="2"/>
</dbReference>
<evidence type="ECO:0000313" key="10">
    <source>
        <dbReference type="Proteomes" id="UP000282106"/>
    </source>
</evidence>
<dbReference type="Proteomes" id="UP000282106">
    <property type="component" value="Unassembled WGS sequence"/>
</dbReference>
<dbReference type="AlphaFoldDB" id="A0A3N0V8Q5"/>
<reference evidence="9 10" key="1">
    <citation type="submission" date="2018-10" db="EMBL/GenBank/DDBJ databases">
        <authorList>
            <person name="Chen W.-M."/>
        </authorList>
    </citation>
    <scope>NUCLEOTIDE SEQUENCE [LARGE SCALE GENOMIC DNA]</scope>
    <source>
        <strain evidence="9 10">THS-13</strain>
    </source>
</reference>
<dbReference type="NCBIfam" id="TIGR01988">
    <property type="entry name" value="Ubi-OHases"/>
    <property type="match status" value="1"/>
</dbReference>
<comment type="cofactor">
    <cofactor evidence="1">
        <name>FAD</name>
        <dbReference type="ChEBI" id="CHEBI:57692"/>
    </cofactor>
</comment>
<dbReference type="GO" id="GO:0071949">
    <property type="term" value="F:FAD binding"/>
    <property type="evidence" value="ECO:0007669"/>
    <property type="project" value="InterPro"/>
</dbReference>
<accession>A0A3N0V8Q5</accession>
<dbReference type="InterPro" id="IPR010971">
    <property type="entry name" value="UbiH/COQ6"/>
</dbReference>
<dbReference type="InParanoid" id="A0A3N0V8Q5"/>
<dbReference type="NCBIfam" id="NF004356">
    <property type="entry name" value="PRK05732.1"/>
    <property type="match status" value="1"/>
</dbReference>
<dbReference type="RefSeq" id="WP_123212131.1">
    <property type="nucleotide sequence ID" value="NZ_RJVO01000005.1"/>
</dbReference>
<dbReference type="PANTHER" id="PTHR43876:SF8">
    <property type="entry name" value="2-OCTAPRENYL-6-METHOXYPHENOL HYDROXYLASE"/>
    <property type="match status" value="1"/>
</dbReference>
<evidence type="ECO:0000256" key="4">
    <source>
        <dbReference type="ARBA" id="ARBA00022630"/>
    </source>
</evidence>
<dbReference type="PRINTS" id="PR00420">
    <property type="entry name" value="RNGMNOXGNASE"/>
</dbReference>
<dbReference type="InterPro" id="IPR002938">
    <property type="entry name" value="FAD-bd"/>
</dbReference>
<keyword evidence="5" id="KW-0274">FAD</keyword>
<dbReference type="NCBIfam" id="TIGR01984">
    <property type="entry name" value="UbiH"/>
    <property type="match status" value="1"/>
</dbReference>
<evidence type="ECO:0000256" key="5">
    <source>
        <dbReference type="ARBA" id="ARBA00022827"/>
    </source>
</evidence>
<dbReference type="GO" id="GO:0006744">
    <property type="term" value="P:ubiquinone biosynthetic process"/>
    <property type="evidence" value="ECO:0007669"/>
    <property type="project" value="UniProtKB-UniPathway"/>
</dbReference>
<dbReference type="GO" id="GO:0008681">
    <property type="term" value="F:2-octaprenyl-6-methoxyphenol hydroxylase activity"/>
    <property type="evidence" value="ECO:0007669"/>
    <property type="project" value="InterPro"/>
</dbReference>
<gene>
    <name evidence="9" type="ORF">ED208_11915</name>
</gene>
<keyword evidence="7" id="KW-0503">Monooxygenase</keyword>
<dbReference type="InterPro" id="IPR011295">
    <property type="entry name" value="UbiH"/>
</dbReference>
<organism evidence="9 10">
    <name type="scientific">Stagnimonas aquatica</name>
    <dbReference type="NCBI Taxonomy" id="2689987"/>
    <lineage>
        <taxon>Bacteria</taxon>
        <taxon>Pseudomonadati</taxon>
        <taxon>Pseudomonadota</taxon>
        <taxon>Gammaproteobacteria</taxon>
        <taxon>Nevskiales</taxon>
        <taxon>Nevskiaceae</taxon>
        <taxon>Stagnimonas</taxon>
    </lineage>
</organism>
<dbReference type="FunCoup" id="A0A3N0V8Q5">
    <property type="interactions" value="117"/>
</dbReference>
<keyword evidence="6" id="KW-0560">Oxidoreductase</keyword>
<sequence length="403" mass="43278">MQADRYDIAIVGGGLVGASLALALADTPLRLVLIEAAAPPASAPSWDERCIALNDASHQIFGRYGVWDALAPQTATITATHISERGRFGVTRFSAAEAGLAALGHNTPLRALGAELMRRVQAQSNLRFLCPARLQTLQLGEQTVELRLDSGEALRARLVVAADGAGSAVRQLLGYAAERRDYQQTALVTAVRTQRDPAGVAYERFTPEGPFALLPKPRLADDREPGYPCSLIWTLPSERAEAMQALREAEFLRAAEDCFGERLGRFLSLGRRLPHPLQRSLAEQLTAPRVVFCGNAAQSLHPVAAQGFNLGLRDVAALAERLQACALAGGDPGEAAGLAAYAAARAADRQRTAEFTDRLVRLFSNRIPLLSGLRHLGLLALDLTPPLKESVLRQNLGHRGLTA</sequence>
<keyword evidence="4" id="KW-0285">Flavoprotein</keyword>
<keyword evidence="10" id="KW-1185">Reference proteome</keyword>